<keyword evidence="3" id="KW-1185">Reference proteome</keyword>
<organism evidence="2 3">
    <name type="scientific">Chrysochromulina tobinii</name>
    <dbReference type="NCBI Taxonomy" id="1460289"/>
    <lineage>
        <taxon>Eukaryota</taxon>
        <taxon>Haptista</taxon>
        <taxon>Haptophyta</taxon>
        <taxon>Prymnesiophyceae</taxon>
        <taxon>Prymnesiales</taxon>
        <taxon>Chrysochromulinaceae</taxon>
        <taxon>Chrysochromulina</taxon>
    </lineage>
</organism>
<proteinExistence type="predicted"/>
<comment type="caution">
    <text evidence="2">The sequence shown here is derived from an EMBL/GenBank/DDBJ whole genome shotgun (WGS) entry which is preliminary data.</text>
</comment>
<reference evidence="3" key="1">
    <citation type="journal article" date="2015" name="PLoS Genet.">
        <title>Genome Sequence and Transcriptome Analyses of Chrysochromulina tobin: Metabolic Tools for Enhanced Algal Fitness in the Prominent Order Prymnesiales (Haptophyceae).</title>
        <authorList>
            <person name="Hovde B.T."/>
            <person name="Deodato C.R."/>
            <person name="Hunsperger H.M."/>
            <person name="Ryken S.A."/>
            <person name="Yost W."/>
            <person name="Jha R.K."/>
            <person name="Patterson J."/>
            <person name="Monnat R.J. Jr."/>
            <person name="Barlow S.B."/>
            <person name="Starkenburg S.R."/>
            <person name="Cattolico R.A."/>
        </authorList>
    </citation>
    <scope>NUCLEOTIDE SEQUENCE</scope>
    <source>
        <strain evidence="3">CCMP291</strain>
    </source>
</reference>
<evidence type="ECO:0000256" key="1">
    <source>
        <dbReference type="SAM" id="MobiDB-lite"/>
    </source>
</evidence>
<name>A0A0M0J353_9EUKA</name>
<evidence type="ECO:0000313" key="2">
    <source>
        <dbReference type="EMBL" id="KOO20974.1"/>
    </source>
</evidence>
<gene>
    <name evidence="2" type="ORF">Ctob_000031</name>
</gene>
<dbReference type="AlphaFoldDB" id="A0A0M0J353"/>
<accession>A0A0M0J353</accession>
<dbReference type="Proteomes" id="UP000037460">
    <property type="component" value="Unassembled WGS sequence"/>
</dbReference>
<dbReference type="EMBL" id="JWZX01003398">
    <property type="protein sequence ID" value="KOO20974.1"/>
    <property type="molecule type" value="Genomic_DNA"/>
</dbReference>
<sequence length="108" mass="11360">MPPAEQQRVLVGILKRLRKEPCDLLHCRFRKSEQASERRLTKELAKEAVGLEVSKAAVGAVLGGVGGRAASGGPGYSASEDTGTDPSAMYVADDSMDSEQQAGDLAVD</sequence>
<evidence type="ECO:0000313" key="3">
    <source>
        <dbReference type="Proteomes" id="UP000037460"/>
    </source>
</evidence>
<feature type="region of interest" description="Disordered" evidence="1">
    <location>
        <begin position="67"/>
        <end position="108"/>
    </location>
</feature>
<protein>
    <submittedName>
        <fullName evidence="2">Uncharacterized protein</fullName>
    </submittedName>
</protein>